<dbReference type="AlphaFoldDB" id="A0A0W1AAU1"/>
<keyword evidence="3" id="KW-1185">Reference proteome</keyword>
<comment type="caution">
    <text evidence="2">The sequence shown here is derived from an EMBL/GenBank/DDBJ whole genome shotgun (WGS) entry which is preliminary data.</text>
</comment>
<dbReference type="RefSeq" id="WP_065235665.1">
    <property type="nucleotide sequence ID" value="NZ_CAAAIQ010000004.1"/>
</dbReference>
<feature type="transmembrane region" description="Helical" evidence="1">
    <location>
        <begin position="193"/>
        <end position="216"/>
    </location>
</feature>
<dbReference type="PATRIC" id="fig|66969.6.peg.2039"/>
<name>A0A0W1AAU1_9GAMM</name>
<keyword evidence="1" id="KW-0472">Membrane</keyword>
<reference evidence="2 3" key="1">
    <citation type="submission" date="2015-11" db="EMBL/GenBank/DDBJ databases">
        <title>Genomic analysis of 38 Legionella species identifies large and diverse effector repertoires.</title>
        <authorList>
            <person name="Burstein D."/>
            <person name="Amaro F."/>
            <person name="Zusman T."/>
            <person name="Lifshitz Z."/>
            <person name="Cohen O."/>
            <person name="Gilbert J.A."/>
            <person name="Pupko T."/>
            <person name="Shuman H.A."/>
            <person name="Segal G."/>
        </authorList>
    </citation>
    <scope>NUCLEOTIDE SEQUENCE [LARGE SCALE GENOMIC DNA]</scope>
    <source>
        <strain evidence="2 3">ATCC 51914</strain>
    </source>
</reference>
<evidence type="ECO:0000313" key="2">
    <source>
        <dbReference type="EMBL" id="KTD78441.1"/>
    </source>
</evidence>
<keyword evidence="1" id="KW-0812">Transmembrane</keyword>
<sequence length="291" mass="33038">MAKVKDKLKTIDSPVYNYFSAIIYSFFSKYLYLDVAKRWRGLGLIYLLLVTAIASIPYSFKVAYTFNGLFNTQIIGTLLQLPTILVQSGKVKFDKPMPYLIRNKEGAVVIIIDTKNTITEFTADYPQLSIIVNANRMSYKVPTPELVSATMGEGQKNFPLVQEFSEQYNMMFDGKSIVNESSVYGLKYAAQLMIYPLVVSLIYSIFLIVFLVLAFLGQLFTRIFFSHVLPFKQSCRVFMVASTPTIFLLALCMVLGLNFGGMGYFLITITLAYYCFAVFHLKADSRKMVKK</sequence>
<dbReference type="EMBL" id="LNZB01000041">
    <property type="protein sequence ID" value="KTD78441.1"/>
    <property type="molecule type" value="Genomic_DNA"/>
</dbReference>
<dbReference type="STRING" id="66969.Lwal_1876"/>
<feature type="transmembrane region" description="Helical" evidence="1">
    <location>
        <begin position="44"/>
        <end position="60"/>
    </location>
</feature>
<feature type="transmembrane region" description="Helical" evidence="1">
    <location>
        <begin position="237"/>
        <end position="257"/>
    </location>
</feature>
<gene>
    <name evidence="2" type="ORF">Lwal_1876</name>
</gene>
<evidence type="ECO:0008006" key="4">
    <source>
        <dbReference type="Google" id="ProtNLM"/>
    </source>
</evidence>
<feature type="transmembrane region" description="Helical" evidence="1">
    <location>
        <begin position="15"/>
        <end position="32"/>
    </location>
</feature>
<accession>A0A0W1AAU1</accession>
<organism evidence="2 3">
    <name type="scientific">Legionella waltersii</name>
    <dbReference type="NCBI Taxonomy" id="66969"/>
    <lineage>
        <taxon>Bacteria</taxon>
        <taxon>Pseudomonadati</taxon>
        <taxon>Pseudomonadota</taxon>
        <taxon>Gammaproteobacteria</taxon>
        <taxon>Legionellales</taxon>
        <taxon>Legionellaceae</taxon>
        <taxon>Legionella</taxon>
    </lineage>
</organism>
<dbReference type="Pfam" id="PF06691">
    <property type="entry name" value="DUF1189"/>
    <property type="match status" value="1"/>
</dbReference>
<protein>
    <recommendedName>
        <fullName evidence="4">DUF1189 domain-containing protein</fullName>
    </recommendedName>
</protein>
<dbReference type="Proteomes" id="UP000054729">
    <property type="component" value="Unassembled WGS sequence"/>
</dbReference>
<evidence type="ECO:0000313" key="3">
    <source>
        <dbReference type="Proteomes" id="UP000054729"/>
    </source>
</evidence>
<proteinExistence type="predicted"/>
<keyword evidence="1" id="KW-1133">Transmembrane helix</keyword>
<evidence type="ECO:0000256" key="1">
    <source>
        <dbReference type="SAM" id="Phobius"/>
    </source>
</evidence>
<dbReference type="InterPro" id="IPR009574">
    <property type="entry name" value="DUF1189"/>
</dbReference>
<feature type="transmembrane region" description="Helical" evidence="1">
    <location>
        <begin position="263"/>
        <end position="281"/>
    </location>
</feature>